<keyword evidence="2" id="KW-1185">Reference proteome</keyword>
<comment type="caution">
    <text evidence="1">The sequence shown here is derived from an EMBL/GenBank/DDBJ whole genome shotgun (WGS) entry which is preliminary data.</text>
</comment>
<dbReference type="RefSeq" id="WP_066449568.1">
    <property type="nucleotide sequence ID" value="NZ_JANKBF010000006.1"/>
</dbReference>
<name>A0A4R3Z6A2_9FIRM</name>
<gene>
    <name evidence="1" type="ORF">EDD60_10430</name>
</gene>
<organism evidence="1 2">
    <name type="scientific">Longibaculum muris</name>
    <dbReference type="NCBI Taxonomy" id="1796628"/>
    <lineage>
        <taxon>Bacteria</taxon>
        <taxon>Bacillati</taxon>
        <taxon>Bacillota</taxon>
        <taxon>Erysipelotrichia</taxon>
        <taxon>Erysipelotrichales</taxon>
        <taxon>Coprobacillaceae</taxon>
        <taxon>Longibaculum</taxon>
    </lineage>
</organism>
<proteinExistence type="predicted"/>
<dbReference type="GeneID" id="98914725"/>
<dbReference type="AlphaFoldDB" id="A0A4R3Z6A2"/>
<accession>A0A4R3Z6A2</accession>
<evidence type="ECO:0000313" key="1">
    <source>
        <dbReference type="EMBL" id="TCW01213.1"/>
    </source>
</evidence>
<reference evidence="1 2" key="1">
    <citation type="submission" date="2019-03" db="EMBL/GenBank/DDBJ databases">
        <title>Genomic Encyclopedia of Type Strains, Phase IV (KMG-IV): sequencing the most valuable type-strain genomes for metagenomic binning, comparative biology and taxonomic classification.</title>
        <authorList>
            <person name="Goeker M."/>
        </authorList>
    </citation>
    <scope>NUCLEOTIDE SEQUENCE [LARGE SCALE GENOMIC DNA]</scope>
    <source>
        <strain evidence="1 2">DSM 29487</strain>
    </source>
</reference>
<dbReference type="Proteomes" id="UP000295515">
    <property type="component" value="Unassembled WGS sequence"/>
</dbReference>
<dbReference type="EMBL" id="SMCQ01000004">
    <property type="protein sequence ID" value="TCW01213.1"/>
    <property type="molecule type" value="Genomic_DNA"/>
</dbReference>
<protein>
    <submittedName>
        <fullName evidence="1">Uncharacterized protein</fullName>
    </submittedName>
</protein>
<evidence type="ECO:0000313" key="2">
    <source>
        <dbReference type="Proteomes" id="UP000295515"/>
    </source>
</evidence>
<sequence length="410" mass="49647">MDLQDITKKIEKMYQQSQEEEKLVKIWKKETIWMLVEYIITHLDEYLSPAYVRYMKSGNFLSPANPSEMTPYISNVKRGKLSKQKDHTEYGFNDKNQILYSGIRDEQGKLNILNYYVTMNEITYCLGDWYIKSYLSSDFIQKWSHEIEEYNLKNIDIYEIYRKDEKNRPLFIFNFVLGGIHIEIYQWIHDNLAFITNKFDQWILIKDGKNVLGCFCLWRQKQPNYLYCYNTKSWIDLNNYQTTKRKTIKHSSMNITYANILNEDMNSTECFEVNIDNDIYFCHLIYLKNQTPWSYQEAKAVYQNEILNYLHQMIKQLDFDVKTIMIEYVAYGCKMLNPLIGFDTLKKEQVEDMQYYQQYQFPLKDEEIMDFLGEYVVRKQYYNSTTKMMKNIKKEIEKQYDILVILKEKE</sequence>